<dbReference type="Gene3D" id="1.10.260.40">
    <property type="entry name" value="lambda repressor-like DNA-binding domains"/>
    <property type="match status" value="1"/>
</dbReference>
<comment type="caution">
    <text evidence="2">The sequence shown here is derived from an EMBL/GenBank/DDBJ whole genome shotgun (WGS) entry which is preliminary data.</text>
</comment>
<dbReference type="RefSeq" id="WP_352561702.1">
    <property type="nucleotide sequence ID" value="NZ_JAMYQB010000028.1"/>
</dbReference>
<dbReference type="SUPFAM" id="SSF47413">
    <property type="entry name" value="lambda repressor-like DNA-binding domains"/>
    <property type="match status" value="1"/>
</dbReference>
<organism evidence="2 3">
    <name type="scientific">Mesorhizobium caraganae</name>
    <dbReference type="NCBI Taxonomy" id="483206"/>
    <lineage>
        <taxon>Bacteria</taxon>
        <taxon>Pseudomonadati</taxon>
        <taxon>Pseudomonadota</taxon>
        <taxon>Alphaproteobacteria</taxon>
        <taxon>Hyphomicrobiales</taxon>
        <taxon>Phyllobacteriaceae</taxon>
        <taxon>Mesorhizobium</taxon>
    </lineage>
</organism>
<dbReference type="Pfam" id="PF13744">
    <property type="entry name" value="HTH_37"/>
    <property type="match status" value="1"/>
</dbReference>
<feature type="domain" description="HigA2-like helix-turn-helix" evidence="1">
    <location>
        <begin position="35"/>
        <end position="89"/>
    </location>
</feature>
<dbReference type="InterPro" id="IPR010982">
    <property type="entry name" value="Lambda_DNA-bd_dom_sf"/>
</dbReference>
<dbReference type="InterPro" id="IPR039554">
    <property type="entry name" value="HigA2-like_HTH"/>
</dbReference>
<protein>
    <submittedName>
        <fullName evidence="2">Helix-turn-helix domain-containing protein</fullName>
    </submittedName>
</protein>
<evidence type="ECO:0000313" key="3">
    <source>
        <dbReference type="Proteomes" id="UP001433071"/>
    </source>
</evidence>
<keyword evidence="3" id="KW-1185">Reference proteome</keyword>
<dbReference type="Proteomes" id="UP001433071">
    <property type="component" value="Unassembled WGS sequence"/>
</dbReference>
<reference evidence="2 3" key="1">
    <citation type="journal article" date="2024" name="Proc. Natl. Acad. Sci. U.S.A.">
        <title>The evolutionary genomics of adaptation to stress in wild rhizobium bacteria.</title>
        <authorList>
            <person name="Kehlet-Delgado H."/>
            <person name="Montoya A.P."/>
            <person name="Jensen K.T."/>
            <person name="Wendlandt C.E."/>
            <person name="Dexheimer C."/>
            <person name="Roberts M."/>
            <person name="Torres Martinez L."/>
            <person name="Friesen M.L."/>
            <person name="Griffitts J.S."/>
            <person name="Porter S.S."/>
        </authorList>
    </citation>
    <scope>NUCLEOTIDE SEQUENCE [LARGE SCALE GENOMIC DNA]</scope>
    <source>
        <strain evidence="2 3">M0641</strain>
    </source>
</reference>
<evidence type="ECO:0000259" key="1">
    <source>
        <dbReference type="Pfam" id="PF13744"/>
    </source>
</evidence>
<gene>
    <name evidence="2" type="ORF">NKI36_26995</name>
</gene>
<name>A0ABV1Z6S5_9HYPH</name>
<sequence length="131" mass="14308">MGRKLDDLIAALSEDRRERVDARFEELRGEVESLGDLRRAAGKAQAEIASVLKIKQPSVSKIEKQADMYLSTLKSYVEAIGGQLELVVRLPSRAPLRIERLGDVVAPKAVSVRSVKRAAGGRNRTKAARAG</sequence>
<proteinExistence type="predicted"/>
<dbReference type="EMBL" id="JAMYQB010000028">
    <property type="protein sequence ID" value="MER9407670.1"/>
    <property type="molecule type" value="Genomic_DNA"/>
</dbReference>
<accession>A0ABV1Z6S5</accession>
<evidence type="ECO:0000313" key="2">
    <source>
        <dbReference type="EMBL" id="MER9407670.1"/>
    </source>
</evidence>